<protein>
    <recommendedName>
        <fullName evidence="3">F-box domain-containing protein</fullName>
    </recommendedName>
</protein>
<evidence type="ECO:0008006" key="3">
    <source>
        <dbReference type="Google" id="ProtNLM"/>
    </source>
</evidence>
<comment type="caution">
    <text evidence="1">The sequence shown here is derived from an EMBL/GenBank/DDBJ whole genome shotgun (WGS) entry which is preliminary data.</text>
</comment>
<proteinExistence type="predicted"/>
<evidence type="ECO:0000313" key="2">
    <source>
        <dbReference type="Proteomes" id="UP001590950"/>
    </source>
</evidence>
<reference evidence="1 2" key="1">
    <citation type="submission" date="2024-09" db="EMBL/GenBank/DDBJ databases">
        <title>Rethinking Asexuality: The Enigmatic Case of Functional Sexual Genes in Lepraria (Stereocaulaceae).</title>
        <authorList>
            <person name="Doellman M."/>
            <person name="Sun Y."/>
            <person name="Barcenas-Pena A."/>
            <person name="Lumbsch H.T."/>
            <person name="Grewe F."/>
        </authorList>
    </citation>
    <scope>NUCLEOTIDE SEQUENCE [LARGE SCALE GENOMIC DNA]</scope>
    <source>
        <strain evidence="1 2">Mercado 3170</strain>
    </source>
</reference>
<sequence>MTQSIQHICGARLQDLPSELITQIVHEIPGFSALHNFVVAYPLVVDIIVRAQERIFIDILEADRTPLQIRKLISTIIAFRNDYSADYLPTEAFFHHYLEEGSCTVRMATCRDPIKMLRYIAWISEDVQFYAGSIAQKRILDPSEYHSTPISENESYLITRAIWRFLLCYELAHPYTSDTVHYSDDSKVAERWNRRYFFYENHTTLQPEQQGWLTCTGRPPSYCLDQFLRTIRAWEIDEIESIRFHLRSEVNTFQYNRTTNSTNDLSTQPFLLQRLLTDLNHWRSGPDASLDHVLVGNLRQPNVTMHMWPIVGPTMPMLSSYDAYYESLYTIEHQNDHKWGWQLWDSSRLRYRHLYRPHYYLQSMDLDGLTHFEILQKMKHIKCVCETAQRTCYEAQFSEIDRTIKARYSQYADKKRQEFERAKHMRQKGWLLKWIEHRYPGLYNEWRDLCETAMFDSETRLQAEKCYFRAKTFKSTGRVFENVW</sequence>
<keyword evidence="2" id="KW-1185">Reference proteome</keyword>
<dbReference type="EMBL" id="JBEFKJ010000008">
    <property type="protein sequence ID" value="KAL2044987.1"/>
    <property type="molecule type" value="Genomic_DNA"/>
</dbReference>
<evidence type="ECO:0000313" key="1">
    <source>
        <dbReference type="EMBL" id="KAL2044987.1"/>
    </source>
</evidence>
<name>A0ABR4AJZ1_9LECA</name>
<gene>
    <name evidence="1" type="ORF">N7G274_002762</name>
</gene>
<accession>A0ABR4AJZ1</accession>
<organism evidence="1 2">
    <name type="scientific">Stereocaulon virgatum</name>
    <dbReference type="NCBI Taxonomy" id="373712"/>
    <lineage>
        <taxon>Eukaryota</taxon>
        <taxon>Fungi</taxon>
        <taxon>Dikarya</taxon>
        <taxon>Ascomycota</taxon>
        <taxon>Pezizomycotina</taxon>
        <taxon>Lecanoromycetes</taxon>
        <taxon>OSLEUM clade</taxon>
        <taxon>Lecanoromycetidae</taxon>
        <taxon>Lecanorales</taxon>
        <taxon>Lecanorineae</taxon>
        <taxon>Stereocaulaceae</taxon>
        <taxon>Stereocaulon</taxon>
    </lineage>
</organism>
<dbReference type="Proteomes" id="UP001590950">
    <property type="component" value="Unassembled WGS sequence"/>
</dbReference>